<organism evidence="1 2">
    <name type="scientific">Aliiroseovarius crassostreae</name>
    <dbReference type="NCBI Taxonomy" id="154981"/>
    <lineage>
        <taxon>Bacteria</taxon>
        <taxon>Pseudomonadati</taxon>
        <taxon>Pseudomonadota</taxon>
        <taxon>Alphaproteobacteria</taxon>
        <taxon>Rhodobacterales</taxon>
        <taxon>Paracoccaceae</taxon>
        <taxon>Aliiroseovarius</taxon>
    </lineage>
</organism>
<sequence length="169" mass="17876">MWIYPVAFAAAIALSGCQNLNEIDAEDQSATVRNTEGLQPLQRYPLTIRTFKAVSEKKKQEVTGLSCTLSSRQLQASLVTPGRVRVPAFAAGKRFKDGGKPSPITVTCQGGGLKGQQTFEAVQPRAGGSSSTTTYASNGSAQTISTMGLDLGLSSSFPWGFTSINLIVE</sequence>
<reference evidence="1 2" key="1">
    <citation type="submission" date="2015-09" db="EMBL/GenBank/DDBJ databases">
        <title>Draft genome sequence of Aliiroseovarius crassostreae CV919-312TSm, the causative agent of Roseovarius Oyster Disease (formerly Juvenile Oyster Disease).</title>
        <authorList>
            <person name="Kessner L."/>
            <person name="Spinard E."/>
            <person name="Nelson D."/>
        </authorList>
    </citation>
    <scope>NUCLEOTIDE SEQUENCE [LARGE SCALE GENOMIC DNA]</scope>
    <source>
        <strain evidence="1 2">CV919-312</strain>
    </source>
</reference>
<protein>
    <recommendedName>
        <fullName evidence="3">Lipoprotein</fullName>
    </recommendedName>
</protein>
<keyword evidence="2" id="KW-1185">Reference proteome</keyword>
<dbReference type="EMBL" id="LKBA01000019">
    <property type="protein sequence ID" value="KPN62135.1"/>
    <property type="molecule type" value="Genomic_DNA"/>
</dbReference>
<name>A0A0P7IDK2_9RHOB</name>
<dbReference type="AlphaFoldDB" id="A0A0P7IDK2"/>
<accession>A0A0P7IDK2</accession>
<evidence type="ECO:0008006" key="3">
    <source>
        <dbReference type="Google" id="ProtNLM"/>
    </source>
</evidence>
<dbReference type="STRING" id="154981.AKJ29_07635"/>
<evidence type="ECO:0000313" key="2">
    <source>
        <dbReference type="Proteomes" id="UP000050471"/>
    </source>
</evidence>
<dbReference type="Proteomes" id="UP000050471">
    <property type="component" value="Unassembled WGS sequence"/>
</dbReference>
<proteinExistence type="predicted"/>
<comment type="caution">
    <text evidence="1">The sequence shown here is derived from an EMBL/GenBank/DDBJ whole genome shotgun (WGS) entry which is preliminary data.</text>
</comment>
<evidence type="ECO:0000313" key="1">
    <source>
        <dbReference type="EMBL" id="KPN62135.1"/>
    </source>
</evidence>
<gene>
    <name evidence="1" type="ORF">AKJ29_07635</name>
</gene>